<dbReference type="InterPro" id="IPR011009">
    <property type="entry name" value="Kinase-like_dom_sf"/>
</dbReference>
<dbReference type="InterPro" id="IPR000719">
    <property type="entry name" value="Prot_kinase_dom"/>
</dbReference>
<dbReference type="PROSITE" id="PS00108">
    <property type="entry name" value="PROTEIN_KINASE_ST"/>
    <property type="match status" value="1"/>
</dbReference>
<dbReference type="SMART" id="SM00133">
    <property type="entry name" value="S_TK_X"/>
    <property type="match status" value="1"/>
</dbReference>
<dbReference type="GO" id="GO:0007476">
    <property type="term" value="P:imaginal disc-derived wing morphogenesis"/>
    <property type="evidence" value="ECO:0007669"/>
    <property type="project" value="UniProtKB-ARBA"/>
</dbReference>
<feature type="compositionally biased region" description="Basic and acidic residues" evidence="6">
    <location>
        <begin position="1"/>
        <end position="12"/>
    </location>
</feature>
<evidence type="ECO:0000313" key="11">
    <source>
        <dbReference type="Proteomes" id="UP000719412"/>
    </source>
</evidence>
<evidence type="ECO:0000256" key="6">
    <source>
        <dbReference type="SAM" id="MobiDB-lite"/>
    </source>
</evidence>
<dbReference type="InterPro" id="IPR000961">
    <property type="entry name" value="AGC-kinase_C"/>
</dbReference>
<dbReference type="GO" id="GO:1902936">
    <property type="term" value="F:phosphatidylinositol bisphosphate binding"/>
    <property type="evidence" value="ECO:0007669"/>
    <property type="project" value="TreeGrafter"/>
</dbReference>
<evidence type="ECO:0000256" key="5">
    <source>
        <dbReference type="ARBA" id="ARBA00022840"/>
    </source>
</evidence>
<dbReference type="SMART" id="SM00220">
    <property type="entry name" value="S_TKc"/>
    <property type="match status" value="1"/>
</dbReference>
<organism evidence="10 11">
    <name type="scientific">Tenebrio molitor</name>
    <name type="common">Yellow mealworm beetle</name>
    <dbReference type="NCBI Taxonomy" id="7067"/>
    <lineage>
        <taxon>Eukaryota</taxon>
        <taxon>Metazoa</taxon>
        <taxon>Ecdysozoa</taxon>
        <taxon>Arthropoda</taxon>
        <taxon>Hexapoda</taxon>
        <taxon>Insecta</taxon>
        <taxon>Pterygota</taxon>
        <taxon>Neoptera</taxon>
        <taxon>Endopterygota</taxon>
        <taxon>Coleoptera</taxon>
        <taxon>Polyphaga</taxon>
        <taxon>Cucujiformia</taxon>
        <taxon>Tenebrionidae</taxon>
        <taxon>Tenebrio</taxon>
    </lineage>
</organism>
<feature type="region of interest" description="Disordered" evidence="6">
    <location>
        <begin position="1485"/>
        <end position="1516"/>
    </location>
</feature>
<dbReference type="PANTHER" id="PTHR10174">
    <property type="entry name" value="ALPHA-TOCOPHEROL TRANSFER PROTEIN-RELATED"/>
    <property type="match status" value="1"/>
</dbReference>
<feature type="domain" description="CRAL-TRIO" evidence="8">
    <location>
        <begin position="707"/>
        <end position="804"/>
    </location>
</feature>
<dbReference type="InterPro" id="IPR011074">
    <property type="entry name" value="CRAL/TRIO_N_dom"/>
</dbReference>
<feature type="domain" description="CRAL-TRIO" evidence="8">
    <location>
        <begin position="1056"/>
        <end position="1197"/>
    </location>
</feature>
<gene>
    <name evidence="10" type="ORF">GEV33_014106</name>
</gene>
<dbReference type="SUPFAM" id="SSF46938">
    <property type="entry name" value="CRAL/TRIO N-terminal domain"/>
    <property type="match status" value="2"/>
</dbReference>
<feature type="domain" description="CRAL-TRIO" evidence="8">
    <location>
        <begin position="477"/>
        <end position="585"/>
    </location>
</feature>
<evidence type="ECO:0000259" key="8">
    <source>
        <dbReference type="PROSITE" id="PS50191"/>
    </source>
</evidence>
<dbReference type="Gene3D" id="3.30.200.20">
    <property type="entry name" value="Phosphorylase Kinase, domain 1"/>
    <property type="match status" value="1"/>
</dbReference>
<dbReference type="Pfam" id="PF00069">
    <property type="entry name" value="Pkinase"/>
    <property type="match status" value="1"/>
</dbReference>
<dbReference type="SUPFAM" id="SSF52087">
    <property type="entry name" value="CRAL/TRIO domain"/>
    <property type="match status" value="3"/>
</dbReference>
<dbReference type="SMART" id="SM01100">
    <property type="entry name" value="CRAL_TRIO_N"/>
    <property type="match status" value="2"/>
</dbReference>
<evidence type="ECO:0000256" key="2">
    <source>
        <dbReference type="ARBA" id="ARBA00022679"/>
    </source>
</evidence>
<dbReference type="PRINTS" id="PR00180">
    <property type="entry name" value="CRETINALDHBP"/>
</dbReference>
<dbReference type="PROSITE" id="PS50011">
    <property type="entry name" value="PROTEIN_KINASE_DOM"/>
    <property type="match status" value="1"/>
</dbReference>
<dbReference type="FunFam" id="3.30.200.20:FF:000042">
    <property type="entry name" value="Aurora kinase A"/>
    <property type="match status" value="1"/>
</dbReference>
<keyword evidence="5" id="KW-0067">ATP-binding</keyword>
<dbReference type="InterPro" id="IPR032135">
    <property type="entry name" value="DUF4817"/>
</dbReference>
<keyword evidence="4" id="KW-0418">Kinase</keyword>
<dbReference type="Proteomes" id="UP000719412">
    <property type="component" value="Unassembled WGS sequence"/>
</dbReference>
<dbReference type="CDD" id="cd00170">
    <property type="entry name" value="SEC14"/>
    <property type="match status" value="3"/>
</dbReference>
<evidence type="ECO:0000259" key="9">
    <source>
        <dbReference type="PROSITE" id="PS51285"/>
    </source>
</evidence>
<proteinExistence type="predicted"/>
<keyword evidence="3" id="KW-0547">Nucleotide-binding</keyword>
<evidence type="ECO:0000256" key="1">
    <source>
        <dbReference type="ARBA" id="ARBA00022527"/>
    </source>
</evidence>
<feature type="compositionally biased region" description="Polar residues" evidence="6">
    <location>
        <begin position="13"/>
        <end position="23"/>
    </location>
</feature>
<protein>
    <submittedName>
        <fullName evidence="10">Uncharacterized protein</fullName>
    </submittedName>
</protein>
<dbReference type="InterPro" id="IPR036865">
    <property type="entry name" value="CRAL-TRIO_dom_sf"/>
</dbReference>
<evidence type="ECO:0000259" key="7">
    <source>
        <dbReference type="PROSITE" id="PS50011"/>
    </source>
</evidence>
<feature type="domain" description="Protein kinase" evidence="7">
    <location>
        <begin position="38"/>
        <end position="292"/>
    </location>
</feature>
<dbReference type="InterPro" id="IPR008271">
    <property type="entry name" value="Ser/Thr_kinase_AS"/>
</dbReference>
<dbReference type="FunFam" id="1.10.510.10:FF:000005">
    <property type="entry name" value="cAMP-dependent protein kinase catalytic subunit alpha"/>
    <property type="match status" value="1"/>
</dbReference>
<name>A0A8J6L558_TENMO</name>
<dbReference type="GO" id="GO:0005524">
    <property type="term" value="F:ATP binding"/>
    <property type="evidence" value="ECO:0007669"/>
    <property type="project" value="UniProtKB-KW"/>
</dbReference>
<keyword evidence="2" id="KW-0808">Transferase</keyword>
<keyword evidence="1" id="KW-0723">Serine/threonine-protein kinase</keyword>
<evidence type="ECO:0000313" key="10">
    <source>
        <dbReference type="EMBL" id="KAH0808685.1"/>
    </source>
</evidence>
<dbReference type="Gene3D" id="3.40.525.10">
    <property type="entry name" value="CRAL-TRIO lipid binding domain"/>
    <property type="match status" value="3"/>
</dbReference>
<accession>A0A8J6L558</accession>
<feature type="domain" description="AGC-kinase C-terminal" evidence="9">
    <location>
        <begin position="293"/>
        <end position="362"/>
    </location>
</feature>
<dbReference type="Pfam" id="PF16087">
    <property type="entry name" value="DUF4817"/>
    <property type="match status" value="1"/>
</dbReference>
<reference evidence="10" key="2">
    <citation type="submission" date="2021-08" db="EMBL/GenBank/DDBJ databases">
        <authorList>
            <person name="Eriksson T."/>
        </authorList>
    </citation>
    <scope>NUCLEOTIDE SEQUENCE</scope>
    <source>
        <strain evidence="10">Stoneville</strain>
        <tissue evidence="10">Whole head</tissue>
    </source>
</reference>
<dbReference type="SUPFAM" id="SSF56112">
    <property type="entry name" value="Protein kinase-like (PK-like)"/>
    <property type="match status" value="1"/>
</dbReference>
<dbReference type="Gene3D" id="1.20.5.1200">
    <property type="entry name" value="Alpha-tocopherol transfer"/>
    <property type="match status" value="3"/>
</dbReference>
<dbReference type="InterPro" id="IPR036273">
    <property type="entry name" value="CRAL/TRIO_N_dom_sf"/>
</dbReference>
<dbReference type="InterPro" id="IPR001251">
    <property type="entry name" value="CRAL-TRIO_dom"/>
</dbReference>
<dbReference type="GO" id="GO:0016020">
    <property type="term" value="C:membrane"/>
    <property type="evidence" value="ECO:0007669"/>
    <property type="project" value="TreeGrafter"/>
</dbReference>
<dbReference type="GO" id="GO:0004674">
    <property type="term" value="F:protein serine/threonine kinase activity"/>
    <property type="evidence" value="ECO:0007669"/>
    <property type="project" value="UniProtKB-KW"/>
</dbReference>
<evidence type="ECO:0000256" key="3">
    <source>
        <dbReference type="ARBA" id="ARBA00022741"/>
    </source>
</evidence>
<sequence>MADYKIRSRQESTDSLDSAATTEEYSEDDKDTYDIDDFNIIKTIGTGTFGRVLLCRNKSTNEYGAMKILCLSDVIRLKQVEHVKNEKNILQEIRHPFIVNMLWCSKDDACIYMLFEYVCGGELFSYLRNAGRFSTITGNFYTAEIVSALEYLHAKSVVYRDLKPENLLLDKEGHLKITDFGFAKKLTDRTWTLCGTPEYLAPEIIQSKGHNKAVDWWALGVLIYEMLAGYPPFYDDNPFGIYEKILSGKIEWPKHLDPVAKDLIKKLLVQDRTKRLGNMKSGAEDIKRHRWFKGVDWHDVLKRKLTPPIVPKIMYDGDASNFDDYPESDWKSARNLEDAELNIDSTYVFFLKTCKMPVRELSKELQEVAIKEINEDPKRIESDLAYIKEWLSKQPHLNARTDDQLLIAFLRGTKFSLERTKEKLDMHYTLKTITPEIYHDRDPFSPEIQKILSLGILLPLPKIMYPGAPRYNFARNDLVEKYKLDQANVIKVSSMIQDIQMLEDDNFTVSGLSVIQDQGNPSRIKGAHFFNLSPAFDTIFNFIKPFLTEKLKKRMSIHNSMEELYANVPKEVLPEEYGGQGGKIEDIAAYWKKKVESYRDWFAEDVKYRTDESKRPGKPKTSESVFGLDGSFRQLLERTKEKLDMHYTLKTITPELYHDRDPFSPGIQKILSLGVMLPLSKIMHPGAPRYCLIRNGLMEKHKLDQADVFKASTMMQDIQMLEDDDLTVSGISMIQDQGNPYRIKGAHFFNLSPAFETIHNFMKPFLTEKLKKRMSIYNSVDELYANIPKEVLPEEYGGQGGKIEDIAAYWKKKVESYRDWFAEDVKYRTDESKRPGKPKTSESVFGLDGSFRQLRVGVFPGQVSSFPSSIGTWSSGLVRTDHAQADQPRDCREKKKGPFCRIVRHLTPAAESFSSPGLLEDSAHWTIAELCRDSSTPCENNMSVRQLSNELQEIAIKELNEDPKRIPDDLAHIKNWLKKQPHITARTDDQLLLTFLRGCKFSLERTKEKIDMHYTLKTITPEIYTNRDPLSPEIQKVLAVGPMLPLPKLAHAGGPRYNLARNSLVSQHDLEQADVFKVSAMIQDILLLEDDNLAVAGTTLLHDMSNLSMTHIISTVSPSLVKKIMTCVQHGYPNRIKGAIFFNVTPVFDAIHKVFRPFLTEKVRDRMRICKTSEDLFKTVPKEVLPEEYGGSGGKMEDIVAYWKAKVESYRDWFLQDAKYGTNEKKRPGKPKTSESVYGLDGSFRKLEQEMFTSEEYTEMMTIYGESGSNSKAVARLYRERFPHGQYPSSDIFLRLVNRSLVLWFPTEDELVVLTARFALLIQKESTFQNGLSDPDFRYRPRRVDERRGKRYKGGTDAMKEVLDRFSTGSRLVQERLKPILYNRSWRTRGGRPNRLEKHLRRIPTETPRRIKASFTRVNDPTHKRSNFVTLLDRRHPQGPLRRAGPHSGLSLAEEPESRSIFFTFSPGPKALLFTVFLWEGSRGGRTRGLSEDTGGVIDQRRKKDSEDLPPAPFFPGLIF</sequence>
<reference evidence="10" key="1">
    <citation type="journal article" date="2020" name="J Insects Food Feed">
        <title>The yellow mealworm (Tenebrio molitor) genome: a resource for the emerging insects as food and feed industry.</title>
        <authorList>
            <person name="Eriksson T."/>
            <person name="Andere A."/>
            <person name="Kelstrup H."/>
            <person name="Emery V."/>
            <person name="Picard C."/>
        </authorList>
    </citation>
    <scope>NUCLEOTIDE SEQUENCE</scope>
    <source>
        <strain evidence="10">Stoneville</strain>
        <tissue evidence="10">Whole head</tissue>
    </source>
</reference>
<dbReference type="Gene3D" id="1.10.8.20">
    <property type="entry name" value="N-terminal domain of phosphatidylinositol transfer protein sec14p"/>
    <property type="match status" value="2"/>
</dbReference>
<dbReference type="Gene3D" id="1.10.510.10">
    <property type="entry name" value="Transferase(Phosphotransferase) domain 1"/>
    <property type="match status" value="1"/>
</dbReference>
<dbReference type="SMART" id="SM00516">
    <property type="entry name" value="SEC14"/>
    <property type="match status" value="2"/>
</dbReference>
<dbReference type="PANTHER" id="PTHR10174:SF216">
    <property type="entry name" value="CRAL-TRIO DOMAIN-CONTAINING PROTEIN-RELATED"/>
    <property type="match status" value="1"/>
</dbReference>
<dbReference type="Pfam" id="PF00650">
    <property type="entry name" value="CRAL_TRIO"/>
    <property type="match status" value="3"/>
</dbReference>
<dbReference type="PROSITE" id="PS50191">
    <property type="entry name" value="CRAL_TRIO"/>
    <property type="match status" value="3"/>
</dbReference>
<feature type="region of interest" description="Disordered" evidence="6">
    <location>
        <begin position="1"/>
        <end position="25"/>
    </location>
</feature>
<keyword evidence="11" id="KW-1185">Reference proteome</keyword>
<dbReference type="EMBL" id="JABDTM020028596">
    <property type="protein sequence ID" value="KAH0808685.1"/>
    <property type="molecule type" value="Genomic_DNA"/>
</dbReference>
<evidence type="ECO:0000256" key="4">
    <source>
        <dbReference type="ARBA" id="ARBA00022777"/>
    </source>
</evidence>
<comment type="caution">
    <text evidence="10">The sequence shown here is derived from an EMBL/GenBank/DDBJ whole genome shotgun (WGS) entry which is preliminary data.</text>
</comment>
<dbReference type="PROSITE" id="PS51285">
    <property type="entry name" value="AGC_KINASE_CTER"/>
    <property type="match status" value="1"/>
</dbReference>